<evidence type="ECO:0000313" key="4">
    <source>
        <dbReference type="Proteomes" id="UP001415857"/>
    </source>
</evidence>
<dbReference type="PROSITE" id="PS50102">
    <property type="entry name" value="RRM"/>
    <property type="match status" value="1"/>
</dbReference>
<evidence type="ECO:0000313" key="3">
    <source>
        <dbReference type="EMBL" id="KAK9278897.1"/>
    </source>
</evidence>
<accession>A0AAP0RKJ9</accession>
<evidence type="ECO:0000256" key="1">
    <source>
        <dbReference type="PROSITE-ProRule" id="PRU00176"/>
    </source>
</evidence>
<evidence type="ECO:0000259" key="2">
    <source>
        <dbReference type="PROSITE" id="PS50102"/>
    </source>
</evidence>
<sequence length="291" mass="32988">METPTQMEYKAFEEKVRRTIYIDNLCQKVTKPVLEAALDQFGKVINVVSIPNYTEPMNTPQCALVEMKTAAMAKAAVLQITNSPFMISGIPRPVRARMAGVAMFGDRPAKPGPKKRCYWIDNKSPDFEVAKKLKRLTRKHAAEASFLLELQLEEEEKLAKQQAEVLKTKYKKYEMIEEIMRDGTAFRLARYYGIQMSMASLSHGNPNCFSFRRRETMSFVPRARAVECFVRGRVISQSLYSGETSLFPRKGSNGMTSKKVMFIPRSNSSSNSNGSKDDSPDQTKACIGNYW</sequence>
<dbReference type="PANTHER" id="PTHR36309">
    <property type="entry name" value="RNA-BINDING (RRM/RBD/RNP MOTIFS) FAMILY PROTEIN"/>
    <property type="match status" value="1"/>
</dbReference>
<organism evidence="3 4">
    <name type="scientific">Liquidambar formosana</name>
    <name type="common">Formosan gum</name>
    <dbReference type="NCBI Taxonomy" id="63359"/>
    <lineage>
        <taxon>Eukaryota</taxon>
        <taxon>Viridiplantae</taxon>
        <taxon>Streptophyta</taxon>
        <taxon>Embryophyta</taxon>
        <taxon>Tracheophyta</taxon>
        <taxon>Spermatophyta</taxon>
        <taxon>Magnoliopsida</taxon>
        <taxon>eudicotyledons</taxon>
        <taxon>Gunneridae</taxon>
        <taxon>Pentapetalae</taxon>
        <taxon>Saxifragales</taxon>
        <taxon>Altingiaceae</taxon>
        <taxon>Liquidambar</taxon>
    </lineage>
</organism>
<dbReference type="InterPro" id="IPR053316">
    <property type="entry name" value="Epigenetic_reg_gene_expr"/>
</dbReference>
<reference evidence="3 4" key="1">
    <citation type="journal article" date="2024" name="Plant J.">
        <title>Genome sequences and population genomics reveal climatic adaptation and genomic divergence between two closely related sweetgum species.</title>
        <authorList>
            <person name="Xu W.Q."/>
            <person name="Ren C.Q."/>
            <person name="Zhang X.Y."/>
            <person name="Comes H.P."/>
            <person name="Liu X.H."/>
            <person name="Li Y.G."/>
            <person name="Kettle C.J."/>
            <person name="Jalonen R."/>
            <person name="Gaisberger H."/>
            <person name="Ma Y.Z."/>
            <person name="Qiu Y.X."/>
        </authorList>
    </citation>
    <scope>NUCLEOTIDE SEQUENCE [LARGE SCALE GENOMIC DNA]</scope>
    <source>
        <strain evidence="3">Hangzhou</strain>
    </source>
</reference>
<dbReference type="EMBL" id="JBBPBK010000009">
    <property type="protein sequence ID" value="KAK9278897.1"/>
    <property type="molecule type" value="Genomic_DNA"/>
</dbReference>
<dbReference type="Gene3D" id="3.30.70.330">
    <property type="match status" value="1"/>
</dbReference>
<dbReference type="AlphaFoldDB" id="A0AAP0RKJ9"/>
<comment type="caution">
    <text evidence="3">The sequence shown here is derived from an EMBL/GenBank/DDBJ whole genome shotgun (WGS) entry which is preliminary data.</text>
</comment>
<keyword evidence="1" id="KW-0694">RNA-binding</keyword>
<dbReference type="Pfam" id="PF00076">
    <property type="entry name" value="RRM_1"/>
    <property type="match status" value="1"/>
</dbReference>
<gene>
    <name evidence="3" type="ORF">L1049_028478</name>
</gene>
<dbReference type="InterPro" id="IPR000504">
    <property type="entry name" value="RRM_dom"/>
</dbReference>
<feature type="domain" description="RRM" evidence="2">
    <location>
        <begin position="18"/>
        <end position="101"/>
    </location>
</feature>
<proteinExistence type="predicted"/>
<dbReference type="SUPFAM" id="SSF54928">
    <property type="entry name" value="RNA-binding domain, RBD"/>
    <property type="match status" value="1"/>
</dbReference>
<dbReference type="GO" id="GO:0003723">
    <property type="term" value="F:RNA binding"/>
    <property type="evidence" value="ECO:0007669"/>
    <property type="project" value="UniProtKB-UniRule"/>
</dbReference>
<name>A0AAP0RKJ9_LIQFO</name>
<dbReference type="InterPro" id="IPR035979">
    <property type="entry name" value="RBD_domain_sf"/>
</dbReference>
<keyword evidence="4" id="KW-1185">Reference proteome</keyword>
<protein>
    <recommendedName>
        <fullName evidence="2">RRM domain-containing protein</fullName>
    </recommendedName>
</protein>
<dbReference type="PANTHER" id="PTHR36309:SF1">
    <property type="entry name" value="RNA-BINDING (RRM_RBD_RNP MOTIFS) FAMILY PROTEIN"/>
    <property type="match status" value="1"/>
</dbReference>
<dbReference type="Proteomes" id="UP001415857">
    <property type="component" value="Unassembled WGS sequence"/>
</dbReference>
<dbReference type="InterPro" id="IPR012677">
    <property type="entry name" value="Nucleotide-bd_a/b_plait_sf"/>
</dbReference>